<name>X0SV47_9ZZZZ</name>
<feature type="non-terminal residue" evidence="1">
    <location>
        <position position="34"/>
    </location>
</feature>
<organism evidence="1">
    <name type="scientific">marine sediment metagenome</name>
    <dbReference type="NCBI Taxonomy" id="412755"/>
    <lineage>
        <taxon>unclassified sequences</taxon>
        <taxon>metagenomes</taxon>
        <taxon>ecological metagenomes</taxon>
    </lineage>
</organism>
<evidence type="ECO:0000313" key="1">
    <source>
        <dbReference type="EMBL" id="GAF85053.1"/>
    </source>
</evidence>
<comment type="caution">
    <text evidence="1">The sequence shown here is derived from an EMBL/GenBank/DDBJ whole genome shotgun (WGS) entry which is preliminary data.</text>
</comment>
<accession>X0SV47</accession>
<reference evidence="1" key="1">
    <citation type="journal article" date="2014" name="Front. Microbiol.">
        <title>High frequency of phylogenetically diverse reductive dehalogenase-homologous genes in deep subseafloor sedimentary metagenomes.</title>
        <authorList>
            <person name="Kawai M."/>
            <person name="Futagami T."/>
            <person name="Toyoda A."/>
            <person name="Takaki Y."/>
            <person name="Nishi S."/>
            <person name="Hori S."/>
            <person name="Arai W."/>
            <person name="Tsubouchi T."/>
            <person name="Morono Y."/>
            <person name="Uchiyama I."/>
            <person name="Ito T."/>
            <person name="Fujiyama A."/>
            <person name="Inagaki F."/>
            <person name="Takami H."/>
        </authorList>
    </citation>
    <scope>NUCLEOTIDE SEQUENCE</scope>
    <source>
        <strain evidence="1">Expedition CK06-06</strain>
    </source>
</reference>
<dbReference type="EMBL" id="BARS01003655">
    <property type="protein sequence ID" value="GAF85053.1"/>
    <property type="molecule type" value="Genomic_DNA"/>
</dbReference>
<dbReference type="AlphaFoldDB" id="X0SV47"/>
<protein>
    <submittedName>
        <fullName evidence="1">Uncharacterized protein</fullName>
    </submittedName>
</protein>
<sequence>MGGLRRWQDAIIDKCWQVIYAGGGEIRIVFSKRH</sequence>
<gene>
    <name evidence="1" type="ORF">S01H1_07088</name>
</gene>
<proteinExistence type="predicted"/>